<keyword evidence="3" id="KW-1185">Reference proteome</keyword>
<accession>A0AAV6UGK8</accession>
<proteinExistence type="predicted"/>
<sequence>MSIVRQNVISLYREFLKYSKTLKYTDKDFFLNRIRKEFYDNRNLTSAEEIELHLKRGKNFLSNKRLL</sequence>
<evidence type="ECO:0000259" key="1">
    <source>
        <dbReference type="Pfam" id="PF05347"/>
    </source>
</evidence>
<evidence type="ECO:0000313" key="3">
    <source>
        <dbReference type="Proteomes" id="UP000827092"/>
    </source>
</evidence>
<gene>
    <name evidence="2" type="ORF">JTE90_018304</name>
</gene>
<name>A0AAV6UGK8_9ARAC</name>
<dbReference type="Pfam" id="PF05347">
    <property type="entry name" value="Complex1_LYR"/>
    <property type="match status" value="1"/>
</dbReference>
<dbReference type="EMBL" id="JAFNEN010000463">
    <property type="protein sequence ID" value="KAG8182416.1"/>
    <property type="molecule type" value="Genomic_DNA"/>
</dbReference>
<dbReference type="AlphaFoldDB" id="A0AAV6UGK8"/>
<feature type="domain" description="Complex 1 LYR protein" evidence="1">
    <location>
        <begin position="7"/>
        <end position="61"/>
    </location>
</feature>
<evidence type="ECO:0000313" key="2">
    <source>
        <dbReference type="EMBL" id="KAG8182416.1"/>
    </source>
</evidence>
<protein>
    <recommendedName>
        <fullName evidence="1">Complex 1 LYR protein domain-containing protein</fullName>
    </recommendedName>
</protein>
<dbReference type="InterPro" id="IPR008011">
    <property type="entry name" value="Complex1_LYR_dom"/>
</dbReference>
<reference evidence="2 3" key="1">
    <citation type="journal article" date="2022" name="Nat. Ecol. Evol.">
        <title>A masculinizing supergene underlies an exaggerated male reproductive morph in a spider.</title>
        <authorList>
            <person name="Hendrickx F."/>
            <person name="De Corte Z."/>
            <person name="Sonet G."/>
            <person name="Van Belleghem S.M."/>
            <person name="Kostlbacher S."/>
            <person name="Vangestel C."/>
        </authorList>
    </citation>
    <scope>NUCLEOTIDE SEQUENCE [LARGE SCALE GENOMIC DNA]</scope>
    <source>
        <strain evidence="2">W744_W776</strain>
    </source>
</reference>
<dbReference type="Proteomes" id="UP000827092">
    <property type="component" value="Unassembled WGS sequence"/>
</dbReference>
<comment type="caution">
    <text evidence="2">The sequence shown here is derived from an EMBL/GenBank/DDBJ whole genome shotgun (WGS) entry which is preliminary data.</text>
</comment>
<organism evidence="2 3">
    <name type="scientific">Oedothorax gibbosus</name>
    <dbReference type="NCBI Taxonomy" id="931172"/>
    <lineage>
        <taxon>Eukaryota</taxon>
        <taxon>Metazoa</taxon>
        <taxon>Ecdysozoa</taxon>
        <taxon>Arthropoda</taxon>
        <taxon>Chelicerata</taxon>
        <taxon>Arachnida</taxon>
        <taxon>Araneae</taxon>
        <taxon>Araneomorphae</taxon>
        <taxon>Entelegynae</taxon>
        <taxon>Araneoidea</taxon>
        <taxon>Linyphiidae</taxon>
        <taxon>Erigoninae</taxon>
        <taxon>Oedothorax</taxon>
    </lineage>
</organism>